<evidence type="ECO:0000256" key="4">
    <source>
        <dbReference type="ARBA" id="ARBA00022989"/>
    </source>
</evidence>
<evidence type="ECO:0000256" key="7">
    <source>
        <dbReference type="SAM" id="Phobius"/>
    </source>
</evidence>
<evidence type="ECO:0000256" key="2">
    <source>
        <dbReference type="ARBA" id="ARBA00005587"/>
    </source>
</evidence>
<keyword evidence="5 7" id="KW-0472">Membrane</keyword>
<evidence type="ECO:0000313" key="8">
    <source>
        <dbReference type="EMBL" id="KAF4629427.1"/>
    </source>
</evidence>
<dbReference type="Proteomes" id="UP000566819">
    <property type="component" value="Unassembled WGS sequence"/>
</dbReference>
<dbReference type="GO" id="GO:0005886">
    <property type="term" value="C:plasma membrane"/>
    <property type="evidence" value="ECO:0007669"/>
    <property type="project" value="TreeGrafter"/>
</dbReference>
<evidence type="ECO:0000256" key="5">
    <source>
        <dbReference type="ARBA" id="ARBA00023136"/>
    </source>
</evidence>
<protein>
    <submittedName>
        <fullName evidence="8">Uncharacterized protein</fullName>
    </submittedName>
</protein>
<dbReference type="AlphaFoldDB" id="A0A8H4W0U3"/>
<dbReference type="PANTHER" id="PTHR31123:SF4">
    <property type="entry name" value="PROTEIN ALCS"/>
    <property type="match status" value="1"/>
</dbReference>
<proteinExistence type="inferred from homology"/>
<organism evidence="8 9">
    <name type="scientific">Cudoniella acicularis</name>
    <dbReference type="NCBI Taxonomy" id="354080"/>
    <lineage>
        <taxon>Eukaryota</taxon>
        <taxon>Fungi</taxon>
        <taxon>Dikarya</taxon>
        <taxon>Ascomycota</taxon>
        <taxon>Pezizomycotina</taxon>
        <taxon>Leotiomycetes</taxon>
        <taxon>Helotiales</taxon>
        <taxon>Tricladiaceae</taxon>
        <taxon>Cudoniella</taxon>
    </lineage>
</organism>
<dbReference type="EMBL" id="JAAMPI010000678">
    <property type="protein sequence ID" value="KAF4629427.1"/>
    <property type="molecule type" value="Genomic_DNA"/>
</dbReference>
<dbReference type="PANTHER" id="PTHR31123">
    <property type="entry name" value="ACCUMULATION OF DYADS PROTEIN 2-RELATED"/>
    <property type="match status" value="1"/>
</dbReference>
<feature type="transmembrane region" description="Helical" evidence="7">
    <location>
        <begin position="119"/>
        <end position="137"/>
    </location>
</feature>
<dbReference type="GO" id="GO:0015123">
    <property type="term" value="F:acetate transmembrane transporter activity"/>
    <property type="evidence" value="ECO:0007669"/>
    <property type="project" value="TreeGrafter"/>
</dbReference>
<keyword evidence="4 7" id="KW-1133">Transmembrane helix</keyword>
<comment type="caution">
    <text evidence="8">The sequence shown here is derived from an EMBL/GenBank/DDBJ whole genome shotgun (WGS) entry which is preliminary data.</text>
</comment>
<keyword evidence="9" id="KW-1185">Reference proteome</keyword>
<dbReference type="InterPro" id="IPR051633">
    <property type="entry name" value="AceTr"/>
</dbReference>
<evidence type="ECO:0000313" key="9">
    <source>
        <dbReference type="Proteomes" id="UP000566819"/>
    </source>
</evidence>
<feature type="transmembrane region" description="Helical" evidence="7">
    <location>
        <begin position="180"/>
        <end position="200"/>
    </location>
</feature>
<comment type="similarity">
    <text evidence="2">Belongs to the acetate uptake transporter (AceTr) (TC 2.A.96) family.</text>
</comment>
<comment type="subcellular location">
    <subcellularLocation>
        <location evidence="1">Membrane</location>
        <topology evidence="1">Multi-pass membrane protein</topology>
    </subcellularLocation>
</comment>
<feature type="transmembrane region" description="Helical" evidence="7">
    <location>
        <begin position="90"/>
        <end position="113"/>
    </location>
</feature>
<keyword evidence="3 7" id="KW-0812">Transmembrane</keyword>
<evidence type="ECO:0000256" key="6">
    <source>
        <dbReference type="SAM" id="MobiDB-lite"/>
    </source>
</evidence>
<feature type="compositionally biased region" description="Basic and acidic residues" evidence="6">
    <location>
        <begin position="1"/>
        <end position="18"/>
    </location>
</feature>
<feature type="transmembrane region" description="Helical" evidence="7">
    <location>
        <begin position="60"/>
        <end position="78"/>
    </location>
</feature>
<gene>
    <name evidence="8" type="ORF">G7Y89_g8720</name>
</gene>
<sequence length="246" mass="26142">MSAHSSENHPCSHGEKPVGSHNELSRQMTVTLSPDQYERLFFQPSAAKGDLAKRLGNPTLLALLGFLIPFSSTVFSLLQFQGSSASSLTSVSGTFLFFGGIAMNIAGICEFILGNTFPFVVFIVYGCHWVNLGYLFAPVQGVIASYAADGVPGALSQAHNAGDYQLGMNPTAAGLEHALYYYKIAGGFGFVAMIMGWYLAIITACASTGVPCPLPVFDLSTKVFPHNTEAQKGEHAGTVTEMATRA</sequence>
<feature type="region of interest" description="Disordered" evidence="6">
    <location>
        <begin position="1"/>
        <end position="22"/>
    </location>
</feature>
<reference evidence="8 9" key="1">
    <citation type="submission" date="2020-03" db="EMBL/GenBank/DDBJ databases">
        <title>Draft Genome Sequence of Cudoniella acicularis.</title>
        <authorList>
            <person name="Buettner E."/>
            <person name="Kellner H."/>
        </authorList>
    </citation>
    <scope>NUCLEOTIDE SEQUENCE [LARGE SCALE GENOMIC DNA]</scope>
    <source>
        <strain evidence="8 9">DSM 108380</strain>
    </source>
</reference>
<evidence type="ECO:0000256" key="3">
    <source>
        <dbReference type="ARBA" id="ARBA00022692"/>
    </source>
</evidence>
<dbReference type="OrthoDB" id="3648309at2759"/>
<name>A0A8H4W0U3_9HELO</name>
<evidence type="ECO:0000256" key="1">
    <source>
        <dbReference type="ARBA" id="ARBA00004141"/>
    </source>
</evidence>
<accession>A0A8H4W0U3</accession>
<dbReference type="Pfam" id="PF01184">
    <property type="entry name" value="Gpr1_Fun34_YaaH"/>
    <property type="match status" value="1"/>
</dbReference>
<dbReference type="InterPro" id="IPR000791">
    <property type="entry name" value="Gpr1/Fun34/SatP-like"/>
</dbReference>